<dbReference type="SUPFAM" id="SSF75304">
    <property type="entry name" value="Amidase signature (AS) enzymes"/>
    <property type="match status" value="1"/>
</dbReference>
<dbReference type="GO" id="GO:0003871">
    <property type="term" value="F:5-methyltetrahydropteroyltriglutamate-homocysteine S-methyltransferase activity"/>
    <property type="evidence" value="ECO:0007669"/>
    <property type="project" value="InterPro"/>
</dbReference>
<evidence type="ECO:0000256" key="1">
    <source>
        <dbReference type="ARBA" id="ARBA00001947"/>
    </source>
</evidence>
<keyword evidence="6" id="KW-0489">Methyltransferase</keyword>
<evidence type="ECO:0000259" key="4">
    <source>
        <dbReference type="Pfam" id="PF01425"/>
    </source>
</evidence>
<evidence type="ECO:0000256" key="3">
    <source>
        <dbReference type="ARBA" id="ARBA00022833"/>
    </source>
</evidence>
<dbReference type="InterPro" id="IPR002629">
    <property type="entry name" value="Met_Synth_C/arc"/>
</dbReference>
<dbReference type="GO" id="GO:0032259">
    <property type="term" value="P:methylation"/>
    <property type="evidence" value="ECO:0007669"/>
    <property type="project" value="UniProtKB-KW"/>
</dbReference>
<proteinExistence type="predicted"/>
<keyword evidence="7" id="KW-1185">Reference proteome</keyword>
<evidence type="ECO:0000313" key="7">
    <source>
        <dbReference type="Proteomes" id="UP000594638"/>
    </source>
</evidence>
<comment type="caution">
    <text evidence="6">The sequence shown here is derived from an EMBL/GenBank/DDBJ whole genome shotgun (WGS) entry which is preliminary data.</text>
</comment>
<dbReference type="Gene3D" id="3.20.20.210">
    <property type="match status" value="1"/>
</dbReference>
<keyword evidence="3" id="KW-0862">Zinc</keyword>
<keyword evidence="6" id="KW-0808">Transferase</keyword>
<name>A0A8S0PDH7_OLEEU</name>
<dbReference type="InterPro" id="IPR023631">
    <property type="entry name" value="Amidase_dom"/>
</dbReference>
<gene>
    <name evidence="6" type="ORF">OLEA9_A094645</name>
</gene>
<dbReference type="Gene3D" id="3.90.1300.10">
    <property type="entry name" value="Amidase signature (AS) domain"/>
    <property type="match status" value="2"/>
</dbReference>
<sequence length="428" mass="46292">MVAVSLGTENDGSIICPSNFNSVVGIKPTVGLTSQAGTIPAPPRQDTIGYGMYNEVMGYSCITLAIKEEVEDLEKAGITVTLIDEATLKEGLRLRKSEHAFYLGWAVHSFRITNAGVQDMTQIHTHMCYSNFNIITHSIIDMDIDVITIENSRSDEKLLSIFREGVKYGAGIGPGVYDIHSSRIPSTEEFADRINKQFAVLETNILWVNPDCVLKTCKYIELKPALQNMVVAAKQLRTQLATDKAVSDIAYVLDAIVGFAYNDAEATGKASNYIPIGGYVQSNGAVVVDYLEIANISTILTSTLSGEATATLAEFKISLNAYLKELVASPVRSLAEVIAFNKKFADLDIFLAAEATNGIGDAKNKAIWNFVELARNGFVKLMVQNKLDVLVTVGSNASPVHAIGGFLAVSVPVAYMVKGCLLAYVLVD</sequence>
<dbReference type="GO" id="GO:0008270">
    <property type="term" value="F:zinc ion binding"/>
    <property type="evidence" value="ECO:0007669"/>
    <property type="project" value="InterPro"/>
</dbReference>
<dbReference type="InterPro" id="IPR038071">
    <property type="entry name" value="UROD/MetE-like_sf"/>
</dbReference>
<dbReference type="Gramene" id="OE9A094645T1">
    <property type="protein sequence ID" value="OE9A094645C1"/>
    <property type="gene ID" value="OE9A094645"/>
</dbReference>
<comment type="cofactor">
    <cofactor evidence="1">
        <name>Zn(2+)</name>
        <dbReference type="ChEBI" id="CHEBI:29105"/>
    </cofactor>
</comment>
<dbReference type="GO" id="GO:0009086">
    <property type="term" value="P:methionine biosynthetic process"/>
    <property type="evidence" value="ECO:0007669"/>
    <property type="project" value="InterPro"/>
</dbReference>
<evidence type="ECO:0000256" key="2">
    <source>
        <dbReference type="ARBA" id="ARBA00022723"/>
    </source>
</evidence>
<organism evidence="6 7">
    <name type="scientific">Olea europaea subsp. europaea</name>
    <dbReference type="NCBI Taxonomy" id="158383"/>
    <lineage>
        <taxon>Eukaryota</taxon>
        <taxon>Viridiplantae</taxon>
        <taxon>Streptophyta</taxon>
        <taxon>Embryophyta</taxon>
        <taxon>Tracheophyta</taxon>
        <taxon>Spermatophyta</taxon>
        <taxon>Magnoliopsida</taxon>
        <taxon>eudicotyledons</taxon>
        <taxon>Gunneridae</taxon>
        <taxon>Pentapetalae</taxon>
        <taxon>asterids</taxon>
        <taxon>lamiids</taxon>
        <taxon>Lamiales</taxon>
        <taxon>Oleaceae</taxon>
        <taxon>Oleeae</taxon>
        <taxon>Olea</taxon>
    </lineage>
</organism>
<dbReference type="OrthoDB" id="1053771at2759"/>
<dbReference type="EMBL" id="CACTIH010000046">
    <property type="protein sequence ID" value="CAA2940361.1"/>
    <property type="molecule type" value="Genomic_DNA"/>
</dbReference>
<protein>
    <submittedName>
        <fullName evidence="6">5-methyltetrahydropteroyltriglutamate--homocysteine methyltransferase-like</fullName>
    </submittedName>
</protein>
<dbReference type="AlphaFoldDB" id="A0A8S0PDH7"/>
<accession>A0A8S0PDH7</accession>
<evidence type="ECO:0000259" key="5">
    <source>
        <dbReference type="Pfam" id="PF01717"/>
    </source>
</evidence>
<reference evidence="6 7" key="1">
    <citation type="submission" date="2019-12" db="EMBL/GenBank/DDBJ databases">
        <authorList>
            <person name="Alioto T."/>
            <person name="Alioto T."/>
            <person name="Gomez Garrido J."/>
        </authorList>
    </citation>
    <scope>NUCLEOTIDE SEQUENCE [LARGE SCALE GENOMIC DNA]</scope>
</reference>
<feature type="domain" description="Amidase" evidence="4">
    <location>
        <begin position="2"/>
        <end position="49"/>
    </location>
</feature>
<feature type="domain" description="Cobalamin-independent methionine synthase MetE C-terminal/archaeal" evidence="5">
    <location>
        <begin position="62"/>
        <end position="234"/>
    </location>
</feature>
<keyword evidence="2" id="KW-0479">Metal-binding</keyword>
<dbReference type="InterPro" id="IPR036928">
    <property type="entry name" value="AS_sf"/>
</dbReference>
<dbReference type="SUPFAM" id="SSF51726">
    <property type="entry name" value="UROD/MetE-like"/>
    <property type="match status" value="1"/>
</dbReference>
<dbReference type="Pfam" id="PF01425">
    <property type="entry name" value="Amidase"/>
    <property type="match status" value="1"/>
</dbReference>
<dbReference type="Proteomes" id="UP000594638">
    <property type="component" value="Unassembled WGS sequence"/>
</dbReference>
<dbReference type="PANTHER" id="PTHR30519">
    <property type="entry name" value="5-METHYLTETRAHYDROPTEROYLTRIGLUTAMATE--HOMOCYSTEINE METHYLTRANSFERASE"/>
    <property type="match status" value="1"/>
</dbReference>
<dbReference type="Pfam" id="PF01717">
    <property type="entry name" value="Meth_synt_2"/>
    <property type="match status" value="1"/>
</dbReference>
<evidence type="ECO:0000313" key="6">
    <source>
        <dbReference type="EMBL" id="CAA2940361.1"/>
    </source>
</evidence>